<dbReference type="AlphaFoldDB" id="A0A5D6W980"/>
<evidence type="ECO:0000256" key="4">
    <source>
        <dbReference type="ARBA" id="ARBA00022898"/>
    </source>
</evidence>
<feature type="binding site" evidence="5">
    <location>
        <position position="142"/>
    </location>
    <ligand>
        <name>N(2)-acetyl-L-ornithine</name>
        <dbReference type="ChEBI" id="CHEBI:57805"/>
    </ligand>
</feature>
<dbReference type="UniPathway" id="UPA00068">
    <property type="reaction ID" value="UER00109"/>
</dbReference>
<dbReference type="PIRSF" id="PIRSF000521">
    <property type="entry name" value="Transaminase_4ab_Lys_Orn"/>
    <property type="match status" value="1"/>
</dbReference>
<dbReference type="EC" id="2.6.1.11" evidence="5"/>
<comment type="subunit">
    <text evidence="5">Homodimer.</text>
</comment>
<proteinExistence type="inferred from homology"/>
<dbReference type="PANTHER" id="PTHR11986">
    <property type="entry name" value="AMINOTRANSFERASE CLASS III"/>
    <property type="match status" value="1"/>
</dbReference>
<organism evidence="6 7">
    <name type="scientific">Selenomonas ruminis</name>
    <dbReference type="NCBI Taxonomy" id="2593411"/>
    <lineage>
        <taxon>Bacteria</taxon>
        <taxon>Bacillati</taxon>
        <taxon>Bacillota</taxon>
        <taxon>Negativicutes</taxon>
        <taxon>Selenomonadales</taxon>
        <taxon>Selenomonadaceae</taxon>
        <taxon>Selenomonas</taxon>
    </lineage>
</organism>
<comment type="caution">
    <text evidence="6">The sequence shown here is derived from an EMBL/GenBank/DDBJ whole genome shotgun (WGS) entry which is preliminary data.</text>
</comment>
<feature type="binding site" evidence="5">
    <location>
        <position position="282"/>
    </location>
    <ligand>
        <name>pyridoxal 5'-phosphate</name>
        <dbReference type="ChEBI" id="CHEBI:597326"/>
    </ligand>
</feature>
<evidence type="ECO:0000256" key="1">
    <source>
        <dbReference type="ARBA" id="ARBA00022576"/>
    </source>
</evidence>
<dbReference type="OrthoDB" id="3034088at2"/>
<dbReference type="InterPro" id="IPR015421">
    <property type="entry name" value="PyrdxlP-dep_Trfase_major"/>
</dbReference>
<dbReference type="InterPro" id="IPR015422">
    <property type="entry name" value="PyrdxlP-dep_Trfase_small"/>
</dbReference>
<dbReference type="Proteomes" id="UP000323646">
    <property type="component" value="Unassembled WGS sequence"/>
</dbReference>
<evidence type="ECO:0000313" key="7">
    <source>
        <dbReference type="Proteomes" id="UP000323646"/>
    </source>
</evidence>
<dbReference type="CDD" id="cd00610">
    <property type="entry name" value="OAT_like"/>
    <property type="match status" value="1"/>
</dbReference>
<accession>A0A5D6W980</accession>
<protein>
    <recommendedName>
        <fullName evidence="5">Acetylornithine aminotransferase</fullName>
        <shortName evidence="5">ACOAT</shortName>
        <ecNumber evidence="5">2.6.1.11</ecNumber>
    </recommendedName>
</protein>
<comment type="similarity">
    <text evidence="5">Belongs to the class-III pyridoxal-phosphate-dependent aminotransferase family. ArgD subfamily.</text>
</comment>
<comment type="cofactor">
    <cofactor evidence="5">
        <name>pyridoxal 5'-phosphate</name>
        <dbReference type="ChEBI" id="CHEBI:597326"/>
    </cofactor>
    <text evidence="5">Binds 1 pyridoxal phosphate per subunit.</text>
</comment>
<feature type="binding site" evidence="5">
    <location>
        <position position="139"/>
    </location>
    <ligand>
        <name>pyridoxal 5'-phosphate</name>
        <dbReference type="ChEBI" id="CHEBI:597326"/>
    </ligand>
</feature>
<comment type="catalytic activity">
    <reaction evidence="5">
        <text>N(2)-acetyl-L-ornithine + 2-oxoglutarate = N-acetyl-L-glutamate 5-semialdehyde + L-glutamate</text>
        <dbReference type="Rhea" id="RHEA:18049"/>
        <dbReference type="ChEBI" id="CHEBI:16810"/>
        <dbReference type="ChEBI" id="CHEBI:29123"/>
        <dbReference type="ChEBI" id="CHEBI:29985"/>
        <dbReference type="ChEBI" id="CHEBI:57805"/>
        <dbReference type="EC" id="2.6.1.11"/>
    </reaction>
</comment>
<sequence length="401" mass="43436">MKETDQLIFSEDKDNYLPVFNRYKIVLDHGNGVYAWDNNGKKYIDFLGGIAVNVLGHNYQPLVQAVAEQAGKLIHCSNLYYTQPQADAASKLVKLSGLGKAFFGNSGAEANEGAIKIARKYAHSINSEKSQIITAWDSFHGRTIATLTATGQPHYHEGVGPLPEGFDYVHYNDIDELESMMSDKTAAVMLETIQGEGGVHTPDGDYLKKVRELCDKYQALLIFDEIQAGIGRTGKFFAYEKYGVKPDIVTLAKGLAGGVPIGAFIVTDEVAKAFKPGDHGTTFGGNPLACAAANVVLDTVPKADFLQQVEEVGSYFKGKLEALMKKYPALIKDVRGTGLILGAELSSPEHGRDIVNGCLAKGAIINCTAGKVLRFIPPLIITKAQVDEVMNILDEVVSQYA</sequence>
<comment type="miscellaneous">
    <text evidence="5">May also have succinyldiaminopimelate aminotransferase activity, thus carrying out the corresponding step in lysine biosynthesis.</text>
</comment>
<keyword evidence="3 5" id="KW-0808">Transferase</keyword>
<evidence type="ECO:0000256" key="2">
    <source>
        <dbReference type="ARBA" id="ARBA00022605"/>
    </source>
</evidence>
<dbReference type="FunFam" id="3.40.640.10:FF:000004">
    <property type="entry name" value="Acetylornithine aminotransferase"/>
    <property type="match status" value="1"/>
</dbReference>
<keyword evidence="5" id="KW-0963">Cytoplasm</keyword>
<dbReference type="PROSITE" id="PS00600">
    <property type="entry name" value="AA_TRANSFER_CLASS_3"/>
    <property type="match status" value="1"/>
</dbReference>
<gene>
    <name evidence="5" type="primary">argD</name>
    <name evidence="6" type="ORF">FZ040_00360</name>
</gene>
<dbReference type="GO" id="GO:0003992">
    <property type="term" value="F:N2-acetyl-L-ornithine:2-oxoglutarate 5-aminotransferase activity"/>
    <property type="evidence" value="ECO:0007669"/>
    <property type="project" value="UniProtKB-UniRule"/>
</dbReference>
<keyword evidence="5" id="KW-0055">Arginine biosynthesis</keyword>
<dbReference type="NCBIfam" id="NF002874">
    <property type="entry name" value="PRK03244.1"/>
    <property type="match status" value="1"/>
</dbReference>
<dbReference type="Gene3D" id="3.90.1150.10">
    <property type="entry name" value="Aspartate Aminotransferase, domain 1"/>
    <property type="match status" value="1"/>
</dbReference>
<dbReference type="NCBIfam" id="NF002325">
    <property type="entry name" value="PRK01278.1"/>
    <property type="match status" value="1"/>
</dbReference>
<dbReference type="PANTHER" id="PTHR11986:SF79">
    <property type="entry name" value="ACETYLORNITHINE AMINOTRANSFERASE, MITOCHONDRIAL"/>
    <property type="match status" value="1"/>
</dbReference>
<dbReference type="RefSeq" id="WP_149170171.1">
    <property type="nucleotide sequence ID" value="NZ_VTOY01000001.1"/>
</dbReference>
<feature type="binding site" evidence="5">
    <location>
        <position position="281"/>
    </location>
    <ligand>
        <name>N(2)-acetyl-L-ornithine</name>
        <dbReference type="ChEBI" id="CHEBI:57805"/>
    </ligand>
</feature>
<dbReference type="GO" id="GO:0006526">
    <property type="term" value="P:L-arginine biosynthetic process"/>
    <property type="evidence" value="ECO:0007669"/>
    <property type="project" value="UniProtKB-UniRule"/>
</dbReference>
<dbReference type="GO" id="GO:0005737">
    <property type="term" value="C:cytoplasm"/>
    <property type="evidence" value="ECO:0007669"/>
    <property type="project" value="UniProtKB-SubCell"/>
</dbReference>
<keyword evidence="4 5" id="KW-0663">Pyridoxal phosphate</keyword>
<dbReference type="GO" id="GO:0030170">
    <property type="term" value="F:pyridoxal phosphate binding"/>
    <property type="evidence" value="ECO:0007669"/>
    <property type="project" value="InterPro"/>
</dbReference>
<dbReference type="Pfam" id="PF00202">
    <property type="entry name" value="Aminotran_3"/>
    <property type="match status" value="1"/>
</dbReference>
<dbReference type="EMBL" id="VTOY01000001">
    <property type="protein sequence ID" value="TYZ24537.1"/>
    <property type="molecule type" value="Genomic_DNA"/>
</dbReference>
<dbReference type="NCBIfam" id="TIGR00707">
    <property type="entry name" value="argD"/>
    <property type="match status" value="1"/>
</dbReference>
<dbReference type="SUPFAM" id="SSF53383">
    <property type="entry name" value="PLP-dependent transferases"/>
    <property type="match status" value="1"/>
</dbReference>
<dbReference type="InterPro" id="IPR050103">
    <property type="entry name" value="Class-III_PLP-dep_AT"/>
</dbReference>
<dbReference type="InterPro" id="IPR004636">
    <property type="entry name" value="AcOrn/SuccOrn_fam"/>
</dbReference>
<evidence type="ECO:0000256" key="3">
    <source>
        <dbReference type="ARBA" id="ARBA00022679"/>
    </source>
</evidence>
<evidence type="ECO:0000256" key="5">
    <source>
        <dbReference type="HAMAP-Rule" id="MF_01107"/>
    </source>
</evidence>
<keyword evidence="7" id="KW-1185">Reference proteome</keyword>
<dbReference type="Gene3D" id="3.40.640.10">
    <property type="entry name" value="Type I PLP-dependent aspartate aminotransferase-like (Major domain)"/>
    <property type="match status" value="1"/>
</dbReference>
<keyword evidence="1 5" id="KW-0032">Aminotransferase</keyword>
<name>A0A5D6W980_9FIRM</name>
<keyword evidence="2 5" id="KW-0028">Amino-acid biosynthesis</keyword>
<dbReference type="HAMAP" id="MF_01107">
    <property type="entry name" value="ArgD_aminotrans_3"/>
    <property type="match status" value="1"/>
</dbReference>
<comment type="subcellular location">
    <subcellularLocation>
        <location evidence="5">Cytoplasm</location>
    </subcellularLocation>
</comment>
<feature type="binding site" evidence="5">
    <location>
        <begin position="107"/>
        <end position="108"/>
    </location>
    <ligand>
        <name>pyridoxal 5'-phosphate</name>
        <dbReference type="ChEBI" id="CHEBI:597326"/>
    </ligand>
</feature>
<dbReference type="InterPro" id="IPR049704">
    <property type="entry name" value="Aminotrans_3_PPA_site"/>
</dbReference>
<reference evidence="6 7" key="1">
    <citation type="submission" date="2019-08" db="EMBL/GenBank/DDBJ databases">
        <title>Selenomonas sp. mPRGC5 and Selenomonas sp. mPRGC8 isolated from ruminal fluid of dairy goat (Capra hircus).</title>
        <authorList>
            <person name="Poothong S."/>
            <person name="Nuengjamnong C."/>
            <person name="Tanasupawat S."/>
        </authorList>
    </citation>
    <scope>NUCLEOTIDE SEQUENCE [LARGE SCALE GENOMIC DNA]</scope>
    <source>
        <strain evidence="7">mPRGC5</strain>
    </source>
</reference>
<comment type="pathway">
    <text evidence="5">Amino-acid biosynthesis; L-arginine biosynthesis; N(2)-acetyl-L-ornithine from L-glutamate: step 4/4.</text>
</comment>
<feature type="modified residue" description="N6-(pyridoxal phosphate)lysine" evidence="5">
    <location>
        <position position="253"/>
    </location>
</feature>
<dbReference type="GO" id="GO:0042802">
    <property type="term" value="F:identical protein binding"/>
    <property type="evidence" value="ECO:0007669"/>
    <property type="project" value="TreeGrafter"/>
</dbReference>
<evidence type="ECO:0000313" key="6">
    <source>
        <dbReference type="EMBL" id="TYZ24537.1"/>
    </source>
</evidence>
<dbReference type="InterPro" id="IPR015424">
    <property type="entry name" value="PyrdxlP-dep_Trfase"/>
</dbReference>
<dbReference type="InterPro" id="IPR005814">
    <property type="entry name" value="Aminotrans_3"/>
</dbReference>
<feature type="binding site" evidence="5">
    <location>
        <begin position="224"/>
        <end position="227"/>
    </location>
    <ligand>
        <name>pyridoxal 5'-phosphate</name>
        <dbReference type="ChEBI" id="CHEBI:597326"/>
    </ligand>
</feature>